<proteinExistence type="predicted"/>
<evidence type="ECO:0000313" key="3">
    <source>
        <dbReference type="Proteomes" id="UP001251528"/>
    </source>
</evidence>
<protein>
    <submittedName>
        <fullName evidence="2">Uncharacterized protein</fullName>
    </submittedName>
</protein>
<reference evidence="2" key="1">
    <citation type="submission" date="2023-06" db="EMBL/GenBank/DDBJ databases">
        <title>Conoideocrella luteorostrata (Hypocreales: Clavicipitaceae), a potential biocontrol fungus for elongate hemlock scale in United States Christmas tree production areas.</title>
        <authorList>
            <person name="Barrett H."/>
            <person name="Lovett B."/>
            <person name="Macias A.M."/>
            <person name="Stajich J.E."/>
            <person name="Kasson M.T."/>
        </authorList>
    </citation>
    <scope>NUCLEOTIDE SEQUENCE</scope>
    <source>
        <strain evidence="2">ARSEF 14590</strain>
    </source>
</reference>
<dbReference type="EMBL" id="JASWJB010000259">
    <property type="protein sequence ID" value="KAK2592553.1"/>
    <property type="molecule type" value="Genomic_DNA"/>
</dbReference>
<dbReference type="Proteomes" id="UP001251528">
    <property type="component" value="Unassembled WGS sequence"/>
</dbReference>
<feature type="region of interest" description="Disordered" evidence="1">
    <location>
        <begin position="241"/>
        <end position="293"/>
    </location>
</feature>
<evidence type="ECO:0000313" key="2">
    <source>
        <dbReference type="EMBL" id="KAK2592553.1"/>
    </source>
</evidence>
<sequence length="293" mass="33633">MDDGQQATTARPVPSLFPLFPEPPLVQTPRQSAFPIPRQPACKQERVHSQPHQPNDAGDANEPVLEQLMLLEQQKKKLLLGSEAVRSANLIDYQMQLILLEQQDKKRHLESEAVRSANLRDYQMQLMLLEQQDKKRRLESEAVRSANLRDYQMQLMLLKQQDKKRRLESEAVRSANLRDYQMQLTLLKQQDKKRRLESEPVHSGNLPDHQMQLMLLEQQNETHLPWARRHYPVLENSWAESASKELVGPSSAAQGEQTGDEVDRLSTIEPRSDLSSPPDAATGLPQAKTQELY</sequence>
<comment type="caution">
    <text evidence="2">The sequence shown here is derived from an EMBL/GenBank/DDBJ whole genome shotgun (WGS) entry which is preliminary data.</text>
</comment>
<keyword evidence="3" id="KW-1185">Reference proteome</keyword>
<evidence type="ECO:0000256" key="1">
    <source>
        <dbReference type="SAM" id="MobiDB-lite"/>
    </source>
</evidence>
<gene>
    <name evidence="2" type="ORF">QQS21_009733</name>
</gene>
<name>A0AAJ0CGC0_9HYPO</name>
<dbReference type="AlphaFoldDB" id="A0AAJ0CGC0"/>
<feature type="region of interest" description="Disordered" evidence="1">
    <location>
        <begin position="1"/>
        <end position="60"/>
    </location>
</feature>
<organism evidence="2 3">
    <name type="scientific">Conoideocrella luteorostrata</name>
    <dbReference type="NCBI Taxonomy" id="1105319"/>
    <lineage>
        <taxon>Eukaryota</taxon>
        <taxon>Fungi</taxon>
        <taxon>Dikarya</taxon>
        <taxon>Ascomycota</taxon>
        <taxon>Pezizomycotina</taxon>
        <taxon>Sordariomycetes</taxon>
        <taxon>Hypocreomycetidae</taxon>
        <taxon>Hypocreales</taxon>
        <taxon>Clavicipitaceae</taxon>
        <taxon>Conoideocrella</taxon>
    </lineage>
</organism>
<accession>A0AAJ0CGC0</accession>
<feature type="compositionally biased region" description="Basic and acidic residues" evidence="1">
    <location>
        <begin position="261"/>
        <end position="272"/>
    </location>
</feature>